<sequence length="476" mass="53109">MYILVLESSTTSAKAMLYDVKNHEYTVKAQAYTSQYEDLTVHNAEQVFQETIALGRMLCQNKKIALIALSGTWHSLLLCDEDMKPQTPVYLWSYTGAAKLCKELRKDKAYTKEFYQKTGCMVNAIYPAFKLKLLKEKGHSLDHCFIEGQGTYNLFRLTGERVTMDSMASGTGLLNIHTKQYDQDILLDLGIKESQLSRLVSYKETVPLSEEGAQMLGVDPGIPVMPTGPDGGLNQIGAGAIGDGVMTFSVGTSGAIRLSAPRPIIPDVPSTWCYLSPKGWLSGAATSGSCNCIDWFKNKMFPFGTTYDEIEKGFSGAGSTPVFLPFLYGERCPGWQDDRNAGFFDVRPSHSVNDFYLGVMEGVLFNLYQCYEILTKLNGIPRKIKLSGGILHSAYWTQMCADIFGTDMVIDQTEHSSLLGGAALGLELLGQVKDASEFMNENTKVIHYNPGKVDFFSKKYRRYKYWYDQTNPDIKY</sequence>
<evidence type="ECO:0000313" key="2">
    <source>
        <dbReference type="Proteomes" id="UP000594014"/>
    </source>
</evidence>
<evidence type="ECO:0000313" key="1">
    <source>
        <dbReference type="EMBL" id="QOX64874.1"/>
    </source>
</evidence>
<reference evidence="1" key="1">
    <citation type="submission" date="2019-08" db="EMBL/GenBank/DDBJ databases">
        <title>Genome sequence of Clostridiales bacterium MT110.</title>
        <authorList>
            <person name="Cao J."/>
        </authorList>
    </citation>
    <scope>NUCLEOTIDE SEQUENCE</scope>
    <source>
        <strain evidence="1">MT110</strain>
    </source>
</reference>
<protein>
    <submittedName>
        <fullName evidence="1">Uncharacterized protein</fullName>
    </submittedName>
</protein>
<dbReference type="Proteomes" id="UP000594014">
    <property type="component" value="Chromosome"/>
</dbReference>
<accession>A0ACD1AEZ4</accession>
<gene>
    <name evidence="1" type="ORF">FRZ06_16720</name>
</gene>
<organism evidence="1 2">
    <name type="scientific">Anoxybacterium hadale</name>
    <dbReference type="NCBI Taxonomy" id="3408580"/>
    <lineage>
        <taxon>Bacteria</taxon>
        <taxon>Bacillati</taxon>
        <taxon>Bacillota</taxon>
        <taxon>Clostridia</taxon>
        <taxon>Peptostreptococcales</taxon>
        <taxon>Anaerovoracaceae</taxon>
        <taxon>Anoxybacterium</taxon>
    </lineage>
</organism>
<keyword evidence="2" id="KW-1185">Reference proteome</keyword>
<dbReference type="EMBL" id="CP042469">
    <property type="protein sequence ID" value="QOX64874.1"/>
    <property type="molecule type" value="Genomic_DNA"/>
</dbReference>
<proteinExistence type="predicted"/>
<name>A0ACD1AEZ4_9FIRM</name>